<reference evidence="2" key="1">
    <citation type="submission" date="2022-11" db="EMBL/GenBank/DDBJ databases">
        <authorList>
            <person name="Petersen C."/>
        </authorList>
    </citation>
    <scope>NUCLEOTIDE SEQUENCE</scope>
    <source>
        <strain evidence="2">IBT 19713</strain>
    </source>
</reference>
<name>A0A9W9P7G7_9EURO</name>
<keyword evidence="3" id="KW-1185">Reference proteome</keyword>
<evidence type="ECO:0000313" key="3">
    <source>
        <dbReference type="Proteomes" id="UP001150941"/>
    </source>
</evidence>
<dbReference type="PANTHER" id="PTHR17630:SF44">
    <property type="entry name" value="PROTEIN AIM2"/>
    <property type="match status" value="1"/>
</dbReference>
<dbReference type="GO" id="GO:0016787">
    <property type="term" value="F:hydrolase activity"/>
    <property type="evidence" value="ECO:0007669"/>
    <property type="project" value="InterPro"/>
</dbReference>
<sequence length="241" mass="26452">MSAPCCYSGFKHEGTPLGKFQDVNGVNTYIATPSQNKAPKKAILFLSDVFGLFDNNLLLTDQFANSGYLTILPDLFSGDQVPVDVMESGKFDFPSWASKHGPGVTDPIVNSTLKYMKEVLGVDLVGAVGYCYGAIYVNRFLKSGQIHVGYHAHPSGFDFADVSEIKGPLSIAAAEIDPVYTPEIRHGTEDILIRTGQPWQINLFSGVSHGFAVRCDLSDPQQKWAKEQAFSQAVSWFNRHL</sequence>
<dbReference type="InterPro" id="IPR029058">
    <property type="entry name" value="AB_hydrolase_fold"/>
</dbReference>
<dbReference type="PANTHER" id="PTHR17630">
    <property type="entry name" value="DIENELACTONE HYDROLASE"/>
    <property type="match status" value="1"/>
</dbReference>
<dbReference type="GeneID" id="83200453"/>
<dbReference type="SUPFAM" id="SSF53474">
    <property type="entry name" value="alpha/beta-Hydrolases"/>
    <property type="match status" value="1"/>
</dbReference>
<comment type="caution">
    <text evidence="2">The sequence shown here is derived from an EMBL/GenBank/DDBJ whole genome shotgun (WGS) entry which is preliminary data.</text>
</comment>
<dbReference type="OrthoDB" id="17560at2759"/>
<dbReference type="RefSeq" id="XP_058332153.1">
    <property type="nucleotide sequence ID" value="XM_058473150.1"/>
</dbReference>
<dbReference type="GO" id="GO:0017000">
    <property type="term" value="P:antibiotic biosynthetic process"/>
    <property type="evidence" value="ECO:0007669"/>
    <property type="project" value="UniProtKB-ARBA"/>
</dbReference>
<dbReference type="Proteomes" id="UP001150941">
    <property type="component" value="Unassembled WGS sequence"/>
</dbReference>
<dbReference type="InterPro" id="IPR002925">
    <property type="entry name" value="Dienelactn_hydro"/>
</dbReference>
<evidence type="ECO:0000313" key="2">
    <source>
        <dbReference type="EMBL" id="KAJ5239234.1"/>
    </source>
</evidence>
<dbReference type="Gene3D" id="3.40.50.1820">
    <property type="entry name" value="alpha/beta hydrolase"/>
    <property type="match status" value="1"/>
</dbReference>
<dbReference type="EMBL" id="JAPQKS010000003">
    <property type="protein sequence ID" value="KAJ5239234.1"/>
    <property type="molecule type" value="Genomic_DNA"/>
</dbReference>
<accession>A0A9W9P7G7</accession>
<dbReference type="GO" id="GO:0072330">
    <property type="term" value="P:monocarboxylic acid biosynthetic process"/>
    <property type="evidence" value="ECO:0007669"/>
    <property type="project" value="UniProtKB-ARBA"/>
</dbReference>
<dbReference type="Pfam" id="PF01738">
    <property type="entry name" value="DLH"/>
    <property type="match status" value="1"/>
</dbReference>
<evidence type="ECO:0000259" key="1">
    <source>
        <dbReference type="Pfam" id="PF01738"/>
    </source>
</evidence>
<reference evidence="2" key="2">
    <citation type="journal article" date="2023" name="IMA Fungus">
        <title>Comparative genomic study of the Penicillium genus elucidates a diverse pangenome and 15 lateral gene transfer events.</title>
        <authorList>
            <person name="Petersen C."/>
            <person name="Sorensen T."/>
            <person name="Nielsen M.R."/>
            <person name="Sondergaard T.E."/>
            <person name="Sorensen J.L."/>
            <person name="Fitzpatrick D.A."/>
            <person name="Frisvad J.C."/>
            <person name="Nielsen K.L."/>
        </authorList>
    </citation>
    <scope>NUCLEOTIDE SEQUENCE</scope>
    <source>
        <strain evidence="2">IBT 19713</strain>
    </source>
</reference>
<feature type="domain" description="Dienelactone hydrolase" evidence="1">
    <location>
        <begin position="27"/>
        <end position="240"/>
    </location>
</feature>
<dbReference type="AlphaFoldDB" id="A0A9W9P7G7"/>
<gene>
    <name evidence="2" type="ORF">N7468_003853</name>
</gene>
<organism evidence="2 3">
    <name type="scientific">Penicillium chermesinum</name>
    <dbReference type="NCBI Taxonomy" id="63820"/>
    <lineage>
        <taxon>Eukaryota</taxon>
        <taxon>Fungi</taxon>
        <taxon>Dikarya</taxon>
        <taxon>Ascomycota</taxon>
        <taxon>Pezizomycotina</taxon>
        <taxon>Eurotiomycetes</taxon>
        <taxon>Eurotiomycetidae</taxon>
        <taxon>Eurotiales</taxon>
        <taxon>Aspergillaceae</taxon>
        <taxon>Penicillium</taxon>
    </lineage>
</organism>
<proteinExistence type="predicted"/>
<protein>
    <recommendedName>
        <fullName evidence="1">Dienelactone hydrolase domain-containing protein</fullName>
    </recommendedName>
</protein>